<dbReference type="PANTHER" id="PTHR11557">
    <property type="entry name" value="PORPHOBILINOGEN DEAMINASE"/>
    <property type="match status" value="1"/>
</dbReference>
<dbReference type="InterPro" id="IPR022418">
    <property type="entry name" value="Porphobilinogen_deaminase_C"/>
</dbReference>
<dbReference type="FunFam" id="3.40.190.10:FF:000086">
    <property type="entry name" value="Probable porphobilinogen deaminase"/>
    <property type="match status" value="1"/>
</dbReference>
<comment type="function">
    <text evidence="1 8">Tetrapolymerization of the monopyrrole PBG into the hydroxymethylbilane pre-uroporphyrinogen in several discrete steps.</text>
</comment>
<evidence type="ECO:0000313" key="11">
    <source>
        <dbReference type="EMBL" id="NGO39113.1"/>
    </source>
</evidence>
<comment type="pathway">
    <text evidence="2">Porphyrin-containing compound metabolism; protoporphyrin-IX biosynthesis; coproporphyrinogen-III from 5-aminolevulinate: step 2/4.</text>
</comment>
<dbReference type="SUPFAM" id="SSF53850">
    <property type="entry name" value="Periplasmic binding protein-like II"/>
    <property type="match status" value="2"/>
</dbReference>
<dbReference type="GO" id="GO:0004418">
    <property type="term" value="F:hydroxymethylbilane synthase activity"/>
    <property type="evidence" value="ECO:0007669"/>
    <property type="project" value="UniProtKB-UniRule"/>
</dbReference>
<comment type="cofactor">
    <cofactor evidence="8">
        <name>dipyrromethane</name>
        <dbReference type="ChEBI" id="CHEBI:60342"/>
    </cofactor>
    <text evidence="8">Binds 1 dipyrromethane group covalently.</text>
</comment>
<dbReference type="SUPFAM" id="SSF54782">
    <property type="entry name" value="Porphobilinogen deaminase (hydroxymethylbilane synthase), C-terminal domain"/>
    <property type="match status" value="1"/>
</dbReference>
<evidence type="ECO:0000256" key="4">
    <source>
        <dbReference type="ARBA" id="ARBA00011245"/>
    </source>
</evidence>
<organism evidence="11 12">
    <name type="scientific">Limisphaera ngatamarikiensis</name>
    <dbReference type="NCBI Taxonomy" id="1324935"/>
    <lineage>
        <taxon>Bacteria</taxon>
        <taxon>Pseudomonadati</taxon>
        <taxon>Verrucomicrobiota</taxon>
        <taxon>Verrucomicrobiia</taxon>
        <taxon>Limisphaerales</taxon>
        <taxon>Limisphaeraceae</taxon>
        <taxon>Limisphaera</taxon>
    </lineage>
</organism>
<dbReference type="HAMAP" id="MF_00260">
    <property type="entry name" value="Porphobil_deam"/>
    <property type="match status" value="1"/>
</dbReference>
<protein>
    <recommendedName>
        <fullName evidence="8">Porphobilinogen deaminase</fullName>
        <shortName evidence="8">PBG</shortName>
        <ecNumber evidence="8">2.5.1.61</ecNumber>
    </recommendedName>
    <alternativeName>
        <fullName evidence="8">Hydroxymethylbilane synthase</fullName>
        <shortName evidence="8">HMBS</shortName>
    </alternativeName>
    <alternativeName>
        <fullName evidence="8">Pre-uroporphyrinogen synthase</fullName>
    </alternativeName>
</protein>
<name>A0A6M1RN42_9BACT</name>
<comment type="similarity">
    <text evidence="3 8">Belongs to the HMBS family.</text>
</comment>
<evidence type="ECO:0000256" key="3">
    <source>
        <dbReference type="ARBA" id="ARBA00005638"/>
    </source>
</evidence>
<dbReference type="AlphaFoldDB" id="A0A6M1RN42"/>
<dbReference type="NCBIfam" id="TIGR00212">
    <property type="entry name" value="hemC"/>
    <property type="match status" value="1"/>
</dbReference>
<dbReference type="PROSITE" id="PS00533">
    <property type="entry name" value="PORPHOBILINOGEN_DEAM"/>
    <property type="match status" value="1"/>
</dbReference>
<dbReference type="InterPro" id="IPR022417">
    <property type="entry name" value="Porphobilin_deaminase_N"/>
</dbReference>
<evidence type="ECO:0000256" key="6">
    <source>
        <dbReference type="ARBA" id="ARBA00023244"/>
    </source>
</evidence>
<keyword evidence="6 8" id="KW-0627">Porphyrin biosynthesis</keyword>
<accession>A0A6M1RN42</accession>
<comment type="subunit">
    <text evidence="4 8">Monomer.</text>
</comment>
<evidence type="ECO:0000259" key="10">
    <source>
        <dbReference type="Pfam" id="PF03900"/>
    </source>
</evidence>
<gene>
    <name evidence="8 11" type="primary">hemC</name>
    <name evidence="11" type="ORF">G4L39_06835</name>
</gene>
<dbReference type="GO" id="GO:0005737">
    <property type="term" value="C:cytoplasm"/>
    <property type="evidence" value="ECO:0007669"/>
    <property type="project" value="UniProtKB-UniRule"/>
</dbReference>
<dbReference type="Proteomes" id="UP000477311">
    <property type="component" value="Unassembled WGS sequence"/>
</dbReference>
<reference evidence="11 12" key="1">
    <citation type="submission" date="2020-02" db="EMBL/GenBank/DDBJ databases">
        <title>Draft genome sequence of Limisphaera ngatamarikiensis NGM72.4T, a thermophilic Verrucomicrobia grouped in subdivision 3.</title>
        <authorList>
            <person name="Carere C.R."/>
            <person name="Steen J."/>
            <person name="Hugenholtz P."/>
            <person name="Stott M.B."/>
        </authorList>
    </citation>
    <scope>NUCLEOTIDE SEQUENCE [LARGE SCALE GENOMIC DNA]</scope>
    <source>
        <strain evidence="11 12">NGM72.4</strain>
    </source>
</reference>
<evidence type="ECO:0000256" key="8">
    <source>
        <dbReference type="HAMAP-Rule" id="MF_00260"/>
    </source>
</evidence>
<dbReference type="RefSeq" id="WP_165106936.1">
    <property type="nucleotide sequence ID" value="NZ_JAAKYA010000045.1"/>
</dbReference>
<dbReference type="GO" id="GO:0006782">
    <property type="term" value="P:protoporphyrinogen IX biosynthetic process"/>
    <property type="evidence" value="ECO:0007669"/>
    <property type="project" value="UniProtKB-UniRule"/>
</dbReference>
<evidence type="ECO:0000313" key="12">
    <source>
        <dbReference type="Proteomes" id="UP000477311"/>
    </source>
</evidence>
<dbReference type="InterPro" id="IPR000860">
    <property type="entry name" value="HemC"/>
</dbReference>
<evidence type="ECO:0000256" key="2">
    <source>
        <dbReference type="ARBA" id="ARBA00004735"/>
    </source>
</evidence>
<dbReference type="EC" id="2.5.1.61" evidence="8"/>
<keyword evidence="12" id="KW-1185">Reference proteome</keyword>
<dbReference type="Gene3D" id="3.40.190.10">
    <property type="entry name" value="Periplasmic binding protein-like II"/>
    <property type="match status" value="2"/>
</dbReference>
<dbReference type="Pfam" id="PF03900">
    <property type="entry name" value="Porphobil_deamC"/>
    <property type="match status" value="1"/>
</dbReference>
<comment type="catalytic activity">
    <reaction evidence="7 8">
        <text>4 porphobilinogen + H2O = hydroxymethylbilane + 4 NH4(+)</text>
        <dbReference type="Rhea" id="RHEA:13185"/>
        <dbReference type="ChEBI" id="CHEBI:15377"/>
        <dbReference type="ChEBI" id="CHEBI:28938"/>
        <dbReference type="ChEBI" id="CHEBI:57845"/>
        <dbReference type="ChEBI" id="CHEBI:58126"/>
        <dbReference type="EC" id="2.5.1.61"/>
    </reaction>
</comment>
<keyword evidence="5 8" id="KW-0808">Transferase</keyword>
<dbReference type="Pfam" id="PF01379">
    <property type="entry name" value="Porphobil_deam"/>
    <property type="match status" value="1"/>
</dbReference>
<dbReference type="Gene3D" id="3.30.160.40">
    <property type="entry name" value="Porphobilinogen deaminase, C-terminal domain"/>
    <property type="match status" value="1"/>
</dbReference>
<sequence length="343" mass="37053">MPESNRPILIATRGSALALAQAHAVLNQCRETFPKLRFELKIIKTTGDKLQTASLARSGRSLPKGLFTKELEVALLKGRADMAVHSLKDLPTELPPGLQLGAVTRRADVRDVLIYRSADHFASLPRQSHPTEWTPGQAALRGFTPHTSLLNLPPGTVIATSSTRRQAQIQALRPDLQFTELRGNVPTRLEKLATRNSFDATILALAGLSRLNFQITPEGRLIGDAVPDGLLATILPLDLMLPCVGQGAIGIEIRADDERLQAICARLNHYHTHQAVTAERAFLRAMGGGCQSPVAACAEVVDNHLRLRAVSFLHGVRRAEATGPIHDPVALGETVAAQLKATP</sequence>
<feature type="modified residue" description="S-(dipyrrolylmethanemethyl)cysteine" evidence="8">
    <location>
        <position position="290"/>
    </location>
</feature>
<dbReference type="InterPro" id="IPR022419">
    <property type="entry name" value="Porphobilin_deaminase_cofac_BS"/>
</dbReference>
<evidence type="ECO:0000259" key="9">
    <source>
        <dbReference type="Pfam" id="PF01379"/>
    </source>
</evidence>
<dbReference type="PIRSF" id="PIRSF001438">
    <property type="entry name" value="4pyrrol_synth_OHMeBilane_synth"/>
    <property type="match status" value="1"/>
</dbReference>
<dbReference type="EMBL" id="JAAKYA010000045">
    <property type="protein sequence ID" value="NGO39113.1"/>
    <property type="molecule type" value="Genomic_DNA"/>
</dbReference>
<feature type="domain" description="Porphobilinogen deaminase N-terminal" evidence="9">
    <location>
        <begin position="8"/>
        <end position="261"/>
    </location>
</feature>
<comment type="caution">
    <text evidence="11">The sequence shown here is derived from an EMBL/GenBank/DDBJ whole genome shotgun (WGS) entry which is preliminary data.</text>
</comment>
<proteinExistence type="inferred from homology"/>
<comment type="miscellaneous">
    <text evidence="8">The porphobilinogen subunits are added to the dipyrromethane group.</text>
</comment>
<dbReference type="InterPro" id="IPR036803">
    <property type="entry name" value="Porphobilinogen_deaminase_C_sf"/>
</dbReference>
<evidence type="ECO:0000256" key="1">
    <source>
        <dbReference type="ARBA" id="ARBA00002869"/>
    </source>
</evidence>
<evidence type="ECO:0000256" key="5">
    <source>
        <dbReference type="ARBA" id="ARBA00022679"/>
    </source>
</evidence>
<dbReference type="PANTHER" id="PTHR11557:SF0">
    <property type="entry name" value="PORPHOBILINOGEN DEAMINASE"/>
    <property type="match status" value="1"/>
</dbReference>
<feature type="domain" description="Porphobilinogen deaminase C-terminal" evidence="10">
    <location>
        <begin position="274"/>
        <end position="340"/>
    </location>
</feature>
<evidence type="ECO:0000256" key="7">
    <source>
        <dbReference type="ARBA" id="ARBA00048169"/>
    </source>
</evidence>